<evidence type="ECO:0000313" key="1">
    <source>
        <dbReference type="EMBL" id="AYQ71859.1"/>
    </source>
</evidence>
<evidence type="ECO:0008006" key="3">
    <source>
        <dbReference type="Google" id="ProtNLM"/>
    </source>
</evidence>
<accession>A0A3G3JWH8</accession>
<dbReference type="KEGG" id="coh:EAV92_04340"/>
<evidence type="ECO:0000313" key="2">
    <source>
        <dbReference type="Proteomes" id="UP000269097"/>
    </source>
</evidence>
<dbReference type="RefSeq" id="WP_123039921.1">
    <property type="nucleotide sequence ID" value="NZ_CP033433.1"/>
</dbReference>
<dbReference type="Proteomes" id="UP000269097">
    <property type="component" value="Chromosome"/>
</dbReference>
<dbReference type="AlphaFoldDB" id="A0A3G3JWH8"/>
<name>A0A3G3JWH8_9BACL</name>
<sequence length="137" mass="15059">MKKRCDCGDTKQLHLRTVIYARKVNITRVPVYSCSGCGSSEVYTGVKDDIGKLIGQLGAKPVPRTIPFDQVNELAGVLSLALAAGEDSLRERDVAQAAEQRTNDLLDLWLIAASLGDEQWKSELQGRLSQLRVPYIS</sequence>
<proteinExistence type="predicted"/>
<dbReference type="EMBL" id="CP033433">
    <property type="protein sequence ID" value="AYQ71859.1"/>
    <property type="molecule type" value="Genomic_DNA"/>
</dbReference>
<protein>
    <recommendedName>
        <fullName evidence="3">YgiT-type zinc finger protein</fullName>
    </recommendedName>
</protein>
<gene>
    <name evidence="1" type="ORF">EAV92_04340</name>
</gene>
<organism evidence="1 2">
    <name type="scientific">Cohnella candidum</name>
    <dbReference type="NCBI Taxonomy" id="2674991"/>
    <lineage>
        <taxon>Bacteria</taxon>
        <taxon>Bacillati</taxon>
        <taxon>Bacillota</taxon>
        <taxon>Bacilli</taxon>
        <taxon>Bacillales</taxon>
        <taxon>Paenibacillaceae</taxon>
        <taxon>Cohnella</taxon>
    </lineage>
</organism>
<keyword evidence="2" id="KW-1185">Reference proteome</keyword>
<reference evidence="1 2" key="1">
    <citation type="submission" date="2018-10" db="EMBL/GenBank/DDBJ databases">
        <title>Genome Sequence of Cohnella sp.</title>
        <authorList>
            <person name="Srinivasan S."/>
            <person name="Kim M.K."/>
        </authorList>
    </citation>
    <scope>NUCLEOTIDE SEQUENCE [LARGE SCALE GENOMIC DNA]</scope>
    <source>
        <strain evidence="1 2">18JY8-7</strain>
    </source>
</reference>